<reference evidence="11" key="1">
    <citation type="journal article" date="2021" name="PeerJ">
        <title>Extensive microbial diversity within the chicken gut microbiome revealed by metagenomics and culture.</title>
        <authorList>
            <person name="Gilroy R."/>
            <person name="Ravi A."/>
            <person name="Getino M."/>
            <person name="Pursley I."/>
            <person name="Horton D.L."/>
            <person name="Alikhan N.F."/>
            <person name="Baker D."/>
            <person name="Gharbi K."/>
            <person name="Hall N."/>
            <person name="Watson M."/>
            <person name="Adriaenssens E.M."/>
            <person name="Foster-Nyarko E."/>
            <person name="Jarju S."/>
            <person name="Secka A."/>
            <person name="Antonio M."/>
            <person name="Oren A."/>
            <person name="Chaudhuri R.R."/>
            <person name="La Ragione R."/>
            <person name="Hildebrand F."/>
            <person name="Pallen M.J."/>
        </authorList>
    </citation>
    <scope>NUCLEOTIDE SEQUENCE</scope>
    <source>
        <strain evidence="11">ChiHecec2B26-12326</strain>
    </source>
</reference>
<dbReference type="InterPro" id="IPR017853">
    <property type="entry name" value="GH"/>
</dbReference>
<evidence type="ECO:0000256" key="5">
    <source>
        <dbReference type="ARBA" id="ARBA00023295"/>
    </source>
</evidence>
<evidence type="ECO:0000256" key="2">
    <source>
        <dbReference type="ARBA" id="ARBA00006285"/>
    </source>
</evidence>
<dbReference type="CDD" id="cd06563">
    <property type="entry name" value="GH20_chitobiase-like"/>
    <property type="match status" value="1"/>
</dbReference>
<dbReference type="PANTHER" id="PTHR22600">
    <property type="entry name" value="BETA-HEXOSAMINIDASE"/>
    <property type="match status" value="1"/>
</dbReference>
<dbReference type="PROSITE" id="PS51257">
    <property type="entry name" value="PROKAR_LIPOPROTEIN"/>
    <property type="match status" value="1"/>
</dbReference>
<keyword evidence="4" id="KW-0378">Hydrolase</keyword>
<comment type="similarity">
    <text evidence="2">Belongs to the glycosyl hydrolase 20 family.</text>
</comment>
<dbReference type="Gene3D" id="2.60.120.260">
    <property type="entry name" value="Galactose-binding domain-like"/>
    <property type="match status" value="1"/>
</dbReference>
<dbReference type="PRINTS" id="PR00738">
    <property type="entry name" value="GLHYDRLASE20"/>
</dbReference>
<dbReference type="Pfam" id="PF00728">
    <property type="entry name" value="Glyco_hydro_20"/>
    <property type="match status" value="1"/>
</dbReference>
<dbReference type="Pfam" id="PF13290">
    <property type="entry name" value="CHB_HEX_C_1"/>
    <property type="match status" value="1"/>
</dbReference>
<dbReference type="Proteomes" id="UP000823847">
    <property type="component" value="Unassembled WGS sequence"/>
</dbReference>
<feature type="active site" description="Proton donor" evidence="6">
    <location>
        <position position="299"/>
    </location>
</feature>
<feature type="domain" description="Glycoside hydrolase family 20 catalytic" evidence="8">
    <location>
        <begin position="125"/>
        <end position="469"/>
    </location>
</feature>
<dbReference type="InterPro" id="IPR029018">
    <property type="entry name" value="Hex-like_dom2"/>
</dbReference>
<dbReference type="AlphaFoldDB" id="A0A9D1XQV8"/>
<dbReference type="Gene3D" id="3.20.20.80">
    <property type="entry name" value="Glycosidases"/>
    <property type="match status" value="1"/>
</dbReference>
<dbReference type="GO" id="GO:0030203">
    <property type="term" value="P:glycosaminoglycan metabolic process"/>
    <property type="evidence" value="ECO:0007669"/>
    <property type="project" value="TreeGrafter"/>
</dbReference>
<dbReference type="SUPFAM" id="SSF51445">
    <property type="entry name" value="(Trans)glycosidases"/>
    <property type="match status" value="1"/>
</dbReference>
<dbReference type="Gene3D" id="3.30.379.10">
    <property type="entry name" value="Chitobiase/beta-hexosaminidase domain 2-like"/>
    <property type="match status" value="1"/>
</dbReference>
<dbReference type="GO" id="GO:0016020">
    <property type="term" value="C:membrane"/>
    <property type="evidence" value="ECO:0007669"/>
    <property type="project" value="TreeGrafter"/>
</dbReference>
<reference evidence="11" key="2">
    <citation type="submission" date="2021-04" db="EMBL/GenBank/DDBJ databases">
        <authorList>
            <person name="Gilroy R."/>
        </authorList>
    </citation>
    <scope>NUCLEOTIDE SEQUENCE</scope>
    <source>
        <strain evidence="11">ChiHecec2B26-12326</strain>
    </source>
</reference>
<evidence type="ECO:0000259" key="9">
    <source>
        <dbReference type="Pfam" id="PF02838"/>
    </source>
</evidence>
<comment type="catalytic activity">
    <reaction evidence="1">
        <text>Hydrolysis of terminal non-reducing N-acetyl-D-hexosamine residues in N-acetyl-beta-D-hexosaminides.</text>
        <dbReference type="EC" id="3.2.1.52"/>
    </reaction>
</comment>
<keyword evidence="7" id="KW-0732">Signal</keyword>
<feature type="domain" description="Beta-hexosaminidase bacterial type N-terminal" evidence="9">
    <location>
        <begin position="65"/>
        <end position="122"/>
    </location>
</feature>
<evidence type="ECO:0000256" key="1">
    <source>
        <dbReference type="ARBA" id="ARBA00001231"/>
    </source>
</evidence>
<organism evidence="11 12">
    <name type="scientific">Candidatus Parabacteroides intestinigallinarum</name>
    <dbReference type="NCBI Taxonomy" id="2838722"/>
    <lineage>
        <taxon>Bacteria</taxon>
        <taxon>Pseudomonadati</taxon>
        <taxon>Bacteroidota</taxon>
        <taxon>Bacteroidia</taxon>
        <taxon>Bacteroidales</taxon>
        <taxon>Tannerellaceae</taxon>
        <taxon>Parabacteroides</taxon>
    </lineage>
</organism>
<dbReference type="PANTHER" id="PTHR22600:SF57">
    <property type="entry name" value="BETA-N-ACETYLHEXOSAMINIDASE"/>
    <property type="match status" value="1"/>
</dbReference>
<evidence type="ECO:0000256" key="3">
    <source>
        <dbReference type="ARBA" id="ARBA00012663"/>
    </source>
</evidence>
<feature type="chain" id="PRO_5038471203" description="beta-N-acetylhexosaminidase" evidence="7">
    <location>
        <begin position="26"/>
        <end position="725"/>
    </location>
</feature>
<evidence type="ECO:0000313" key="11">
    <source>
        <dbReference type="EMBL" id="HIX86026.1"/>
    </source>
</evidence>
<accession>A0A9D1XQV8</accession>
<proteinExistence type="inferred from homology"/>
<dbReference type="EMBL" id="DXEN01000037">
    <property type="protein sequence ID" value="HIX86026.1"/>
    <property type="molecule type" value="Genomic_DNA"/>
</dbReference>
<dbReference type="EC" id="3.2.1.52" evidence="3"/>
<dbReference type="InterPro" id="IPR025705">
    <property type="entry name" value="Beta_hexosaminidase_sua/sub"/>
</dbReference>
<feature type="signal peptide" evidence="7">
    <location>
        <begin position="1"/>
        <end position="25"/>
    </location>
</feature>
<evidence type="ECO:0000313" key="12">
    <source>
        <dbReference type="Proteomes" id="UP000823847"/>
    </source>
</evidence>
<evidence type="ECO:0000259" key="10">
    <source>
        <dbReference type="Pfam" id="PF13290"/>
    </source>
</evidence>
<dbReference type="InterPro" id="IPR015882">
    <property type="entry name" value="HEX_bac_N"/>
</dbReference>
<keyword evidence="5" id="KW-0326">Glycosidase</keyword>
<protein>
    <recommendedName>
        <fullName evidence="3">beta-N-acetylhexosaminidase</fullName>
        <ecNumber evidence="3">3.2.1.52</ecNumber>
    </recommendedName>
</protein>
<dbReference type="InterPro" id="IPR059177">
    <property type="entry name" value="GH29D-like_dom"/>
</dbReference>
<feature type="domain" description="GH29D-like beta-sandwich" evidence="10">
    <location>
        <begin position="515"/>
        <end position="568"/>
    </location>
</feature>
<name>A0A9D1XQV8_9BACT</name>
<dbReference type="GO" id="GO:0005975">
    <property type="term" value="P:carbohydrate metabolic process"/>
    <property type="evidence" value="ECO:0007669"/>
    <property type="project" value="InterPro"/>
</dbReference>
<evidence type="ECO:0000256" key="6">
    <source>
        <dbReference type="PIRSR" id="PIRSR625705-1"/>
    </source>
</evidence>
<dbReference type="SUPFAM" id="SSF55545">
    <property type="entry name" value="beta-N-acetylhexosaminidase-like domain"/>
    <property type="match status" value="1"/>
</dbReference>
<comment type="caution">
    <text evidence="11">The sequence shown here is derived from an EMBL/GenBank/DDBJ whole genome shotgun (WGS) entry which is preliminary data.</text>
</comment>
<evidence type="ECO:0000256" key="7">
    <source>
        <dbReference type="SAM" id="SignalP"/>
    </source>
</evidence>
<evidence type="ECO:0000259" key="8">
    <source>
        <dbReference type="Pfam" id="PF00728"/>
    </source>
</evidence>
<gene>
    <name evidence="11" type="ORF">H9848_05405</name>
</gene>
<dbReference type="GO" id="GO:0004563">
    <property type="term" value="F:beta-N-acetylhexosaminidase activity"/>
    <property type="evidence" value="ECO:0007669"/>
    <property type="project" value="UniProtKB-EC"/>
</dbReference>
<dbReference type="Pfam" id="PF02838">
    <property type="entry name" value="Glyco_hydro_20b"/>
    <property type="match status" value="1"/>
</dbReference>
<sequence>MMLPKQSFMKLAGWALACSAFFACAPEEVPRASLIPMPAHVEWLGGSLRVDSLSLFGADPAGSLRCVVDASADYGSEGYELRVTDRGVELRAATESGLFYGKQTLRQLYTPEGIPCVTITDAPRFRYRGLHLDVSRHFFPKEEVMKLLDVMASYKLNVLHLHLTDAGGWRLRIDKYPRLTSEGAFRTESDWRKWWEGNDRRYLPEGTPGAYGGYYTKEDIRAIVAHASKLHIDILPEVEFPGHSDEVFQAYPELCCAGRSHTSGDFCVGNEKTYTFMRDVLSEVIELFPFEYVHIGGDEAGKSAWKTCPKCQALMREKGMKDVDELQSYIIHRAEEFLNAKGRKLIGWDEILQGGLAPEATVMSWRGEEGGIQAARMGHDVIMTPGNYMYLDFYQAFPNTQPFAIGGYTPIKRVYSYDPVPADSLTEEESRHILGVQANTWTEYIPTAEHLEYMMFPRALAVAEIGWTPQEKRDWEDFKPRVNAHIPVLRGMGINTFPLSDEIDVTMRVDTTRREIEVFLDAEKYPAEIRYTTDGSVPDNASALYEGPIVVKDSACVVAAIFRDGKPQGTPTEKKVDYHRGINKPIHFYNELYPGYMAGGTNALLDGYRGGLTYLDGRWQGYMTDLDCVVDMGEVTDVHSVSARFMQLIGPWVFQPADVELLTSGDGAEYTSRGTIPTTMSDTDRDLLFEEYTFRGDWKARYVRLKARNTHLGGGFLFADEIVIW</sequence>
<dbReference type="InterPro" id="IPR015883">
    <property type="entry name" value="Glyco_hydro_20_cat"/>
</dbReference>
<evidence type="ECO:0000256" key="4">
    <source>
        <dbReference type="ARBA" id="ARBA00022801"/>
    </source>
</evidence>